<protein>
    <recommendedName>
        <fullName evidence="3">Secreted protein</fullName>
    </recommendedName>
</protein>
<evidence type="ECO:0000313" key="2">
    <source>
        <dbReference type="Proteomes" id="UP000244180"/>
    </source>
</evidence>
<accession>A0A2T5GFC2</accession>
<evidence type="ECO:0008006" key="3">
    <source>
        <dbReference type="Google" id="ProtNLM"/>
    </source>
</evidence>
<comment type="caution">
    <text evidence="1">The sequence shown here is derived from an EMBL/GenBank/DDBJ whole genome shotgun (WGS) entry which is preliminary data.</text>
</comment>
<dbReference type="Proteomes" id="UP000244180">
    <property type="component" value="Unassembled WGS sequence"/>
</dbReference>
<proteinExistence type="predicted"/>
<gene>
    <name evidence="1" type="ORF">HSCHL_1820</name>
</gene>
<organism evidence="1 2">
    <name type="scientific">Hydrogenibacillus schlegelii</name>
    <name type="common">Bacillus schlegelii</name>
    <dbReference type="NCBI Taxonomy" id="1484"/>
    <lineage>
        <taxon>Bacteria</taxon>
        <taxon>Bacillati</taxon>
        <taxon>Bacillota</taxon>
        <taxon>Bacilli</taxon>
        <taxon>Bacillales</taxon>
        <taxon>Bacillales Family X. Incertae Sedis</taxon>
        <taxon>Hydrogenibacillus</taxon>
    </lineage>
</organism>
<dbReference type="InterPro" id="IPR009343">
    <property type="entry name" value="DUF1002"/>
</dbReference>
<reference evidence="1 2" key="1">
    <citation type="submission" date="2017-08" db="EMBL/GenBank/DDBJ databases">
        <title>Burning lignite coal seam in the remote Altai Mountains harbors a hydrogen-driven thermophilic microbial community.</title>
        <authorList>
            <person name="Kadnikov V.V."/>
            <person name="Mardanov A.V."/>
            <person name="Ivasenko D."/>
            <person name="Beletsky A.V."/>
            <person name="Karnachuk O.V."/>
            <person name="Ravin N.V."/>
        </authorList>
    </citation>
    <scope>NUCLEOTIDE SEQUENCE [LARGE SCALE GENOMIC DNA]</scope>
    <source>
        <strain evidence="1">AL33</strain>
    </source>
</reference>
<name>A0A2T5GFC2_HYDSH</name>
<dbReference type="AlphaFoldDB" id="A0A2T5GFC2"/>
<dbReference type="Pfam" id="PF06207">
    <property type="entry name" value="DUF1002"/>
    <property type="match status" value="1"/>
</dbReference>
<sequence length="341" mass="36593">MPFFGRDERVDRRFRRHPVPGARAPVRRMAALLLFFFVFVFVWGWALGPGALDFGAGSARAEEGRPSDGGRERPVVVLGADLAPADRQAVLERLGAGPDDRRLTVTNAEERALLAGRFPPSVIGTRAISSVRVVPREAGAGLSLELINITGVAPEIYRQALLTAGVRDASVRIVAPYPVSGTAALVGLFKAYEAAEGAGLSPERKAAALDEFAVAERLGEHHDPTQVAALLGALKEALAAGGLRTPAEIEAAVKQEAARLGLELTESDLAAVRDLVERLRAVNIDWERLKAELRAVTEATRAWLDEPATQSLLAKVGSFLKSLWQALVGLWDRWLNAPPAS</sequence>
<evidence type="ECO:0000313" key="1">
    <source>
        <dbReference type="EMBL" id="PTQ54877.1"/>
    </source>
</evidence>
<dbReference type="EMBL" id="PEBV01000001">
    <property type="protein sequence ID" value="PTQ54877.1"/>
    <property type="molecule type" value="Genomic_DNA"/>
</dbReference>